<sequence>MRFFIELAYNGKNFFGWQVQKKVSTVEEKLEHCLSQLLKNSINVIGASRTDKGVHARQMFAHFDLEKKIKKQRLLINRLNIFLPNSIRVFNIFPVKENTHARFSAIKRTYKYYLTQEKNPFNQDFSWYCFYYPLNIQKMNIASKKLMEYKDFSSFCKKKGNNNKNEKENNICKIYHANWSYENKEDKNILCFTIEANRFLRSMVRAIIGTLINVGREKISINEFLKIIESKNSNFCKFIVPACGLFLTRILYPEEIFL</sequence>
<comment type="catalytic activity">
    <reaction evidence="4 7">
        <text>uridine(38/39/40) in tRNA = pseudouridine(38/39/40) in tRNA</text>
        <dbReference type="Rhea" id="RHEA:22376"/>
        <dbReference type="Rhea" id="RHEA-COMP:10085"/>
        <dbReference type="Rhea" id="RHEA-COMP:10087"/>
        <dbReference type="ChEBI" id="CHEBI:65314"/>
        <dbReference type="ChEBI" id="CHEBI:65315"/>
        <dbReference type="EC" id="5.4.99.12"/>
    </reaction>
</comment>
<dbReference type="SUPFAM" id="SSF55120">
    <property type="entry name" value="Pseudouridine synthase"/>
    <property type="match status" value="1"/>
</dbReference>
<evidence type="ECO:0000256" key="3">
    <source>
        <dbReference type="ARBA" id="ARBA00023235"/>
    </source>
</evidence>
<evidence type="ECO:0000256" key="1">
    <source>
        <dbReference type="ARBA" id="ARBA00009375"/>
    </source>
</evidence>
<dbReference type="InterPro" id="IPR020097">
    <property type="entry name" value="PsdUridine_synth_TruA_a/b_dom"/>
</dbReference>
<dbReference type="FunFam" id="3.30.70.580:FF:000001">
    <property type="entry name" value="tRNA pseudouridine synthase A"/>
    <property type="match status" value="1"/>
</dbReference>
<organism evidence="9 10">
    <name type="scientific">Blattabacterium cuenoti STAT</name>
    <dbReference type="NCBI Taxonomy" id="1457030"/>
    <lineage>
        <taxon>Bacteria</taxon>
        <taxon>Pseudomonadati</taxon>
        <taxon>Bacteroidota</taxon>
        <taxon>Flavobacteriia</taxon>
        <taxon>Flavobacteriales</taxon>
        <taxon>Blattabacteriaceae</taxon>
        <taxon>Blattabacterium</taxon>
    </lineage>
</organism>
<dbReference type="GO" id="GO:0003723">
    <property type="term" value="F:RNA binding"/>
    <property type="evidence" value="ECO:0007669"/>
    <property type="project" value="InterPro"/>
</dbReference>
<dbReference type="HAMAP" id="MF_00171">
    <property type="entry name" value="TruA"/>
    <property type="match status" value="1"/>
</dbReference>
<reference evidence="9 10" key="1">
    <citation type="submission" date="2014-06" db="EMBL/GenBank/DDBJ databases">
        <title>Genome sequence of the intracellular symbiont Blattabacterium cuenoti, strain STAT from the wood feeding cockroach Salganea taiwanensis taiwanensis.</title>
        <authorList>
            <person name="Kinjo Y."/>
            <person name="Ohkuma M."/>
            <person name="Tokuda G."/>
        </authorList>
    </citation>
    <scope>NUCLEOTIDE SEQUENCE [LARGE SCALE GENOMIC DNA]</scope>
    <source>
        <strain evidence="9 10">STAT</strain>
    </source>
</reference>
<dbReference type="NCBIfam" id="TIGR00071">
    <property type="entry name" value="hisT_truA"/>
    <property type="match status" value="1"/>
</dbReference>
<feature type="active site" description="Nucleophile" evidence="4 5">
    <location>
        <position position="51"/>
    </location>
</feature>
<dbReference type="RefSeq" id="WP_119305268.1">
    <property type="nucleotide sequence ID" value="NZ_AP014608.1"/>
</dbReference>
<evidence type="ECO:0000313" key="10">
    <source>
        <dbReference type="Proteomes" id="UP000263619"/>
    </source>
</evidence>
<comment type="function">
    <text evidence="4">Formation of pseudouridine at positions 38, 39 and 40 in the anticodon stem and loop of transfer RNAs.</text>
</comment>
<dbReference type="OrthoDB" id="9811823at2"/>
<evidence type="ECO:0000259" key="8">
    <source>
        <dbReference type="Pfam" id="PF01416"/>
    </source>
</evidence>
<protein>
    <recommendedName>
        <fullName evidence="4">tRNA pseudouridine synthase A</fullName>
        <ecNumber evidence="4">5.4.99.12</ecNumber>
    </recommendedName>
    <alternativeName>
        <fullName evidence="4">tRNA pseudouridine(38-40) synthase</fullName>
    </alternativeName>
    <alternativeName>
        <fullName evidence="4">tRNA pseudouridylate synthase I</fullName>
    </alternativeName>
    <alternativeName>
        <fullName evidence="4">tRNA-uridine isomerase I</fullName>
    </alternativeName>
</protein>
<dbReference type="Gene3D" id="3.30.70.660">
    <property type="entry name" value="Pseudouridine synthase I, catalytic domain, C-terminal subdomain"/>
    <property type="match status" value="1"/>
</dbReference>
<keyword evidence="10" id="KW-1185">Reference proteome</keyword>
<comment type="caution">
    <text evidence="4">Lacks conserved residue(s) required for the propagation of feature annotation.</text>
</comment>
<comment type="similarity">
    <text evidence="1 4 7">Belongs to the tRNA pseudouridine synthase TruA family.</text>
</comment>
<evidence type="ECO:0000256" key="6">
    <source>
        <dbReference type="PIRSR" id="PIRSR001430-2"/>
    </source>
</evidence>
<evidence type="ECO:0000256" key="2">
    <source>
        <dbReference type="ARBA" id="ARBA00022694"/>
    </source>
</evidence>
<dbReference type="InterPro" id="IPR020094">
    <property type="entry name" value="TruA/RsuA/RluB/E/F_N"/>
</dbReference>
<accession>A0A224AAU3</accession>
<feature type="domain" description="Pseudouridine synthase I TruA alpha/beta" evidence="8">
    <location>
        <begin position="150"/>
        <end position="253"/>
    </location>
</feature>
<dbReference type="AlphaFoldDB" id="A0A224AAU3"/>
<dbReference type="PANTHER" id="PTHR11142">
    <property type="entry name" value="PSEUDOURIDYLATE SYNTHASE"/>
    <property type="match status" value="1"/>
</dbReference>
<keyword evidence="3 4" id="KW-0413">Isomerase</keyword>
<evidence type="ECO:0000256" key="5">
    <source>
        <dbReference type="PIRSR" id="PIRSR001430-1"/>
    </source>
</evidence>
<dbReference type="PIRSF" id="PIRSF001430">
    <property type="entry name" value="tRNA_psdUrid_synth"/>
    <property type="match status" value="1"/>
</dbReference>
<gene>
    <name evidence="4 9" type="primary">truA</name>
    <name evidence="9" type="ORF">STAT_019</name>
</gene>
<dbReference type="InterPro" id="IPR020095">
    <property type="entry name" value="PsdUridine_synth_TruA_C"/>
</dbReference>
<feature type="binding site" evidence="4 6">
    <location>
        <position position="110"/>
    </location>
    <ligand>
        <name>substrate</name>
    </ligand>
</feature>
<keyword evidence="2 4" id="KW-0819">tRNA processing</keyword>
<proteinExistence type="inferred from homology"/>
<feature type="domain" description="Pseudouridine synthase I TruA alpha/beta" evidence="8">
    <location>
        <begin position="8"/>
        <end position="103"/>
    </location>
</feature>
<comment type="subunit">
    <text evidence="4">Homodimer.</text>
</comment>
<dbReference type="EMBL" id="AP014608">
    <property type="protein sequence ID" value="BBA16966.1"/>
    <property type="molecule type" value="Genomic_DNA"/>
</dbReference>
<dbReference type="Pfam" id="PF01416">
    <property type="entry name" value="PseudoU_synth_1"/>
    <property type="match status" value="2"/>
</dbReference>
<evidence type="ECO:0000256" key="7">
    <source>
        <dbReference type="RuleBase" id="RU003792"/>
    </source>
</evidence>
<dbReference type="GO" id="GO:0031119">
    <property type="term" value="P:tRNA pseudouridine synthesis"/>
    <property type="evidence" value="ECO:0007669"/>
    <property type="project" value="UniProtKB-UniRule"/>
</dbReference>
<dbReference type="Gene3D" id="3.30.70.580">
    <property type="entry name" value="Pseudouridine synthase I, catalytic domain, N-terminal subdomain"/>
    <property type="match status" value="1"/>
</dbReference>
<dbReference type="Proteomes" id="UP000263619">
    <property type="component" value="Chromosome"/>
</dbReference>
<evidence type="ECO:0000313" key="9">
    <source>
        <dbReference type="EMBL" id="BBA16966.1"/>
    </source>
</evidence>
<dbReference type="CDD" id="cd02570">
    <property type="entry name" value="PseudoU_synth_EcTruA"/>
    <property type="match status" value="1"/>
</dbReference>
<name>A0A224AAU3_9FLAO</name>
<evidence type="ECO:0000256" key="4">
    <source>
        <dbReference type="HAMAP-Rule" id="MF_00171"/>
    </source>
</evidence>
<dbReference type="GO" id="GO:0160147">
    <property type="term" value="F:tRNA pseudouridine(38-40) synthase activity"/>
    <property type="evidence" value="ECO:0007669"/>
    <property type="project" value="UniProtKB-EC"/>
</dbReference>
<dbReference type="InterPro" id="IPR001406">
    <property type="entry name" value="PsdUridine_synth_TruA"/>
</dbReference>
<dbReference type="PANTHER" id="PTHR11142:SF0">
    <property type="entry name" value="TRNA PSEUDOURIDINE SYNTHASE-LIKE 1"/>
    <property type="match status" value="1"/>
</dbReference>
<dbReference type="EC" id="5.4.99.12" evidence="4"/>
<dbReference type="InterPro" id="IPR020103">
    <property type="entry name" value="PsdUridine_synth_cat_dom_sf"/>
</dbReference>